<protein>
    <recommendedName>
        <fullName evidence="8">ABC-type dipeptide transporter</fullName>
        <ecNumber evidence="8">7.4.2.9</ecNumber>
    </recommendedName>
</protein>
<evidence type="ECO:0000256" key="4">
    <source>
        <dbReference type="ARBA" id="ARBA00022475"/>
    </source>
</evidence>
<keyword evidence="6 13" id="KW-0067">ATP-binding</keyword>
<feature type="domain" description="ABC transporter" evidence="12">
    <location>
        <begin position="282"/>
        <end position="530"/>
    </location>
</feature>
<sequence length="599" mass="66845">MSNGTSRPILSVQHLSIDVGLGDTPRRVVNNLNFDLYPGQTLCIAGESGSGKSLSSLAIMGLLPKTVRVVKGAIRLAEHDLIGAPERVLQQLRGKQIGMIFQEPMTSLNPLMTVGQQLEETLRRHEPLGRQALRLRVKEMLESVRMPQVEKRLRQYPHELSGGMRQRVMIAMAMLCRPKVLIADEPTTALDVTIQAQILELMRELQLVYGTSLLMITHDMGVVAEMADQVVVMKHGRTEEQAPVRQLFTRPQADYTRKLLAAVPALGTVGQPDDISQKPVILQVRDLSVRFPVRTGWFEEGRQVHAVEGVNFELRQGETLGLVGESGCGKSSTGKALMNMQAYYGSVKLFGKELNGLQGTDLQAVRRDIQMVFQDPYAALNPRKNILALVGEPLLIHHQLPLAQRQERVAELLHQVDMPADSMYRYPHQFSGGQRQRICIARALALNPKVIIADESVSALDVSVQSQVLELLEHLREVHQLSYLFISHDMAVVERICHRVAVMYGGQIVEVGRRDQVLNNPQHPYTKRLLSAVPMPDVDRKRDFKALLQEFQQSSPVKSKGFEAPAQRFQYVGDEHWVAVDSVGCEPAVQSSAKSISSY</sequence>
<accession>A0A6I3WM85</accession>
<evidence type="ECO:0000256" key="8">
    <source>
        <dbReference type="ARBA" id="ARBA00038852"/>
    </source>
</evidence>
<evidence type="ECO:0000256" key="2">
    <source>
        <dbReference type="ARBA" id="ARBA00005417"/>
    </source>
</evidence>
<organism evidence="13 14">
    <name type="scientific">Pseudomonas spelaei</name>
    <dbReference type="NCBI Taxonomy" id="1055469"/>
    <lineage>
        <taxon>Bacteria</taxon>
        <taxon>Pseudomonadati</taxon>
        <taxon>Pseudomonadota</taxon>
        <taxon>Gammaproteobacteria</taxon>
        <taxon>Pseudomonadales</taxon>
        <taxon>Pseudomonadaceae</taxon>
        <taxon>Pseudomonas</taxon>
    </lineage>
</organism>
<dbReference type="RefSeq" id="WP_155586410.1">
    <property type="nucleotide sequence ID" value="NZ_JBHSTH010000026.1"/>
</dbReference>
<evidence type="ECO:0000313" key="13">
    <source>
        <dbReference type="EMBL" id="MUF08309.1"/>
    </source>
</evidence>
<gene>
    <name evidence="13" type="primary">oppD</name>
    <name evidence="13" type="ORF">GNF76_28655</name>
</gene>
<evidence type="ECO:0000256" key="5">
    <source>
        <dbReference type="ARBA" id="ARBA00022741"/>
    </source>
</evidence>
<name>A0A6I3WM85_9PSED</name>
<dbReference type="PROSITE" id="PS00211">
    <property type="entry name" value="ABC_TRANSPORTER_1"/>
    <property type="match status" value="2"/>
</dbReference>
<dbReference type="PANTHER" id="PTHR43297">
    <property type="entry name" value="OLIGOPEPTIDE TRANSPORT ATP-BINDING PROTEIN APPD"/>
    <property type="match status" value="1"/>
</dbReference>
<evidence type="ECO:0000313" key="14">
    <source>
        <dbReference type="Proteomes" id="UP000438196"/>
    </source>
</evidence>
<dbReference type="InterPro" id="IPR003593">
    <property type="entry name" value="AAA+_ATPase"/>
</dbReference>
<dbReference type="PANTHER" id="PTHR43297:SF2">
    <property type="entry name" value="DIPEPTIDE TRANSPORT ATP-BINDING PROTEIN DPPD"/>
    <property type="match status" value="1"/>
</dbReference>
<dbReference type="InterPro" id="IPR050388">
    <property type="entry name" value="ABC_Ni/Peptide_Import"/>
</dbReference>
<dbReference type="NCBIfam" id="NF007739">
    <property type="entry name" value="PRK10419.1"/>
    <property type="match status" value="2"/>
</dbReference>
<comment type="catalytic activity">
    <reaction evidence="9">
        <text>a dipeptide(out) + ATP + H2O = a dipeptide(in) + ADP + phosphate + H(+)</text>
        <dbReference type="Rhea" id="RHEA:23120"/>
        <dbReference type="ChEBI" id="CHEBI:15377"/>
        <dbReference type="ChEBI" id="CHEBI:15378"/>
        <dbReference type="ChEBI" id="CHEBI:30616"/>
        <dbReference type="ChEBI" id="CHEBI:43474"/>
        <dbReference type="ChEBI" id="CHEBI:90799"/>
        <dbReference type="ChEBI" id="CHEBI:456216"/>
        <dbReference type="EC" id="7.4.2.9"/>
    </reaction>
</comment>
<dbReference type="CDD" id="cd03257">
    <property type="entry name" value="ABC_NikE_OppD_transporters"/>
    <property type="match status" value="2"/>
</dbReference>
<dbReference type="OrthoDB" id="9784450at2"/>
<evidence type="ECO:0000256" key="6">
    <source>
        <dbReference type="ARBA" id="ARBA00022840"/>
    </source>
</evidence>
<evidence type="ECO:0000256" key="9">
    <source>
        <dbReference type="ARBA" id="ARBA00047356"/>
    </source>
</evidence>
<dbReference type="Pfam" id="PF00005">
    <property type="entry name" value="ABC_tran"/>
    <property type="match status" value="2"/>
</dbReference>
<dbReference type="InterPro" id="IPR013563">
    <property type="entry name" value="Oligopep_ABC_C"/>
</dbReference>
<dbReference type="Gene3D" id="3.40.50.300">
    <property type="entry name" value="P-loop containing nucleotide triphosphate hydrolases"/>
    <property type="match status" value="2"/>
</dbReference>
<keyword evidence="4" id="KW-1003">Cell membrane</keyword>
<proteinExistence type="inferred from homology"/>
<keyword evidence="14" id="KW-1185">Reference proteome</keyword>
<comment type="caution">
    <text evidence="13">The sequence shown here is derived from an EMBL/GenBank/DDBJ whole genome shotgun (WGS) entry which is preliminary data.</text>
</comment>
<dbReference type="SUPFAM" id="SSF52540">
    <property type="entry name" value="P-loop containing nucleoside triphosphate hydrolases"/>
    <property type="match status" value="2"/>
</dbReference>
<evidence type="ECO:0000256" key="1">
    <source>
        <dbReference type="ARBA" id="ARBA00004417"/>
    </source>
</evidence>
<dbReference type="Proteomes" id="UP000438196">
    <property type="component" value="Unassembled WGS sequence"/>
</dbReference>
<evidence type="ECO:0000256" key="3">
    <source>
        <dbReference type="ARBA" id="ARBA00022448"/>
    </source>
</evidence>
<evidence type="ECO:0000259" key="12">
    <source>
        <dbReference type="PROSITE" id="PS50893"/>
    </source>
</evidence>
<dbReference type="Pfam" id="PF08352">
    <property type="entry name" value="oligo_HPY"/>
    <property type="match status" value="2"/>
</dbReference>
<dbReference type="PROSITE" id="PS50893">
    <property type="entry name" value="ABC_TRANSPORTER_2"/>
    <property type="match status" value="2"/>
</dbReference>
<dbReference type="InterPro" id="IPR017871">
    <property type="entry name" value="ABC_transporter-like_CS"/>
</dbReference>
<dbReference type="AlphaFoldDB" id="A0A6I3WM85"/>
<keyword evidence="5" id="KW-0547">Nucleotide-binding</keyword>
<dbReference type="InterPro" id="IPR003439">
    <property type="entry name" value="ABC_transporter-like_ATP-bd"/>
</dbReference>
<evidence type="ECO:0000256" key="11">
    <source>
        <dbReference type="ARBA" id="ARBA00065473"/>
    </source>
</evidence>
<dbReference type="NCBIfam" id="NF008453">
    <property type="entry name" value="PRK11308.1"/>
    <property type="match status" value="2"/>
</dbReference>
<keyword evidence="7" id="KW-0472">Membrane</keyword>
<reference evidence="13 14" key="1">
    <citation type="submission" date="2019-11" db="EMBL/GenBank/DDBJ databases">
        <title>Pseudomonas karstica sp. nov. and Pseudomonas spelaei sp. nov. from karst caves.</title>
        <authorList>
            <person name="Zeman M."/>
        </authorList>
    </citation>
    <scope>NUCLEOTIDE SEQUENCE [LARGE SCALE GENOMIC DNA]</scope>
    <source>
        <strain evidence="13 14">CCM 7893</strain>
    </source>
</reference>
<keyword evidence="3" id="KW-0813">Transport</keyword>
<evidence type="ECO:0000256" key="10">
    <source>
        <dbReference type="ARBA" id="ARBA00058018"/>
    </source>
</evidence>
<dbReference type="GO" id="GO:0016887">
    <property type="term" value="F:ATP hydrolysis activity"/>
    <property type="evidence" value="ECO:0007669"/>
    <property type="project" value="InterPro"/>
</dbReference>
<comment type="function">
    <text evidence="10">Part of the ABC transporter DppABCDF involved in the uptake of various di/tripeptides. Is also involved in the uptake of phaseolotoxin, a toxic tripeptide inhibiting the enzyme ornithine carbamoyltransferase. Responsible for energy coupling to the transport system.</text>
</comment>
<dbReference type="GO" id="GO:0005524">
    <property type="term" value="F:ATP binding"/>
    <property type="evidence" value="ECO:0007669"/>
    <property type="project" value="UniProtKB-KW"/>
</dbReference>
<dbReference type="SMART" id="SM00382">
    <property type="entry name" value="AAA"/>
    <property type="match status" value="2"/>
</dbReference>
<dbReference type="FunFam" id="3.40.50.300:FF:000016">
    <property type="entry name" value="Oligopeptide ABC transporter ATP-binding component"/>
    <property type="match status" value="2"/>
</dbReference>
<comment type="subunit">
    <text evidence="11">The complex is composed of two ATP-binding proteins (DppD and DppF), two transmembrane proteins (DppB and DppC) and a solute-binding protein (DppA1-A5). Five orthologous SBPs (DppA1-A5) are present in P.aeruginosa, which increases the substrate specificity of the DppBCDF transporter.</text>
</comment>
<feature type="domain" description="ABC transporter" evidence="12">
    <location>
        <begin position="10"/>
        <end position="260"/>
    </location>
</feature>
<dbReference type="GO" id="GO:0015833">
    <property type="term" value="P:peptide transport"/>
    <property type="evidence" value="ECO:0007669"/>
    <property type="project" value="InterPro"/>
</dbReference>
<dbReference type="InterPro" id="IPR027417">
    <property type="entry name" value="P-loop_NTPase"/>
</dbReference>
<dbReference type="GO" id="GO:0055085">
    <property type="term" value="P:transmembrane transport"/>
    <property type="evidence" value="ECO:0007669"/>
    <property type="project" value="UniProtKB-ARBA"/>
</dbReference>
<dbReference type="EMBL" id="WNNK01000047">
    <property type="protein sequence ID" value="MUF08309.1"/>
    <property type="molecule type" value="Genomic_DNA"/>
</dbReference>
<comment type="subcellular location">
    <subcellularLocation>
        <location evidence="1">Cell inner membrane</location>
        <topology evidence="1">Peripheral membrane protein</topology>
    </subcellularLocation>
</comment>
<dbReference type="EC" id="7.4.2.9" evidence="8"/>
<evidence type="ECO:0000256" key="7">
    <source>
        <dbReference type="ARBA" id="ARBA00023136"/>
    </source>
</evidence>
<comment type="similarity">
    <text evidence="2">Belongs to the ABC transporter superfamily.</text>
</comment>
<dbReference type="GO" id="GO:0005886">
    <property type="term" value="C:plasma membrane"/>
    <property type="evidence" value="ECO:0007669"/>
    <property type="project" value="UniProtKB-SubCell"/>
</dbReference>